<dbReference type="InterPro" id="IPR018247">
    <property type="entry name" value="EF_Hand_1_Ca_BS"/>
</dbReference>
<sequence>MEGQVLKETTEKDARVKRRGSVEREEKTVKRCGGVWEDKFNGGSEKENSDARVDKEEEEEEEEWQQMQHKRKKRKTKKQQQKKKKKQQQQQQEQQPGKHKQKDGIANGKNSFRRLRSKLRANKKEKKEEELFTARMVEEERQLLFQVGSGLPPVKEVLVVPREREGTGARINIKTPPPEEKLEEEVEEATKDSTVKTSWTLHPFQVPGVREGEADPDSSDYVDAAEVRRALSGG</sequence>
<keyword evidence="3" id="KW-1185">Reference proteome</keyword>
<organism evidence="2 3">
    <name type="scientific">Portunus trituberculatus</name>
    <name type="common">Swimming crab</name>
    <name type="synonym">Neptunus trituberculatus</name>
    <dbReference type="NCBI Taxonomy" id="210409"/>
    <lineage>
        <taxon>Eukaryota</taxon>
        <taxon>Metazoa</taxon>
        <taxon>Ecdysozoa</taxon>
        <taxon>Arthropoda</taxon>
        <taxon>Crustacea</taxon>
        <taxon>Multicrustacea</taxon>
        <taxon>Malacostraca</taxon>
        <taxon>Eumalacostraca</taxon>
        <taxon>Eucarida</taxon>
        <taxon>Decapoda</taxon>
        <taxon>Pleocyemata</taxon>
        <taxon>Brachyura</taxon>
        <taxon>Eubrachyura</taxon>
        <taxon>Portunoidea</taxon>
        <taxon>Portunidae</taxon>
        <taxon>Portuninae</taxon>
        <taxon>Portunus</taxon>
    </lineage>
</organism>
<evidence type="ECO:0000256" key="1">
    <source>
        <dbReference type="SAM" id="MobiDB-lite"/>
    </source>
</evidence>
<feature type="compositionally biased region" description="Basic and acidic residues" evidence="1">
    <location>
        <begin position="36"/>
        <end position="55"/>
    </location>
</feature>
<comment type="caution">
    <text evidence="2">The sequence shown here is derived from an EMBL/GenBank/DDBJ whole genome shotgun (WGS) entry which is preliminary data.</text>
</comment>
<dbReference type="PROSITE" id="PS00018">
    <property type="entry name" value="EF_HAND_1"/>
    <property type="match status" value="1"/>
</dbReference>
<reference evidence="2 3" key="1">
    <citation type="submission" date="2019-05" db="EMBL/GenBank/DDBJ databases">
        <title>Another draft genome of Portunus trituberculatus and its Hox gene families provides insights of decapod evolution.</title>
        <authorList>
            <person name="Jeong J.-H."/>
            <person name="Song I."/>
            <person name="Kim S."/>
            <person name="Choi T."/>
            <person name="Kim D."/>
            <person name="Ryu S."/>
            <person name="Kim W."/>
        </authorList>
    </citation>
    <scope>NUCLEOTIDE SEQUENCE [LARGE SCALE GENOMIC DNA]</scope>
    <source>
        <tissue evidence="2">Muscle</tissue>
    </source>
</reference>
<dbReference type="EMBL" id="VSRR010091124">
    <property type="protein sequence ID" value="MPC92396.1"/>
    <property type="molecule type" value="Genomic_DNA"/>
</dbReference>
<evidence type="ECO:0000313" key="3">
    <source>
        <dbReference type="Proteomes" id="UP000324222"/>
    </source>
</evidence>
<name>A0A5B7JE56_PORTR</name>
<dbReference type="Proteomes" id="UP000324222">
    <property type="component" value="Unassembled WGS sequence"/>
</dbReference>
<dbReference type="AlphaFoldDB" id="A0A5B7JE56"/>
<gene>
    <name evidence="2" type="ORF">E2C01_087484</name>
</gene>
<proteinExistence type="predicted"/>
<evidence type="ECO:0000313" key="2">
    <source>
        <dbReference type="EMBL" id="MPC92396.1"/>
    </source>
</evidence>
<protein>
    <submittedName>
        <fullName evidence="2">Uncharacterized protein</fullName>
    </submittedName>
</protein>
<feature type="region of interest" description="Disordered" evidence="1">
    <location>
        <begin position="1"/>
        <end position="130"/>
    </location>
</feature>
<accession>A0A5B7JE56</accession>
<feature type="compositionally biased region" description="Basic residues" evidence="1">
    <location>
        <begin position="111"/>
        <end position="124"/>
    </location>
</feature>
<feature type="compositionally biased region" description="Basic residues" evidence="1">
    <location>
        <begin position="68"/>
        <end position="87"/>
    </location>
</feature>
<feature type="region of interest" description="Disordered" evidence="1">
    <location>
        <begin position="168"/>
        <end position="197"/>
    </location>
</feature>
<feature type="compositionally biased region" description="Basic and acidic residues" evidence="1">
    <location>
        <begin position="8"/>
        <end position="29"/>
    </location>
</feature>